<dbReference type="InterPro" id="IPR038461">
    <property type="entry name" value="Schlafen_AlbA_2_dom_sf"/>
</dbReference>
<keyword evidence="4" id="KW-1185">Reference proteome</keyword>
<feature type="compositionally biased region" description="Basic and acidic residues" evidence="1">
    <location>
        <begin position="24"/>
        <end position="38"/>
    </location>
</feature>
<dbReference type="Proteomes" id="UP001264340">
    <property type="component" value="Unassembled WGS sequence"/>
</dbReference>
<reference evidence="3 4" key="1">
    <citation type="submission" date="2023-07" db="EMBL/GenBank/DDBJ databases">
        <title>Sorghum-associated microbial communities from plants grown in Nebraska, USA.</title>
        <authorList>
            <person name="Schachtman D."/>
        </authorList>
    </citation>
    <scope>NUCLEOTIDE SEQUENCE [LARGE SCALE GENOMIC DNA]</scope>
    <source>
        <strain evidence="3 4">DS1316</strain>
    </source>
</reference>
<dbReference type="InterPro" id="IPR007421">
    <property type="entry name" value="Schlafen_AlbA_2_dom"/>
</dbReference>
<feature type="region of interest" description="Disordered" evidence="1">
    <location>
        <begin position="1"/>
        <end position="38"/>
    </location>
</feature>
<gene>
    <name evidence="3" type="ORF">J2804_005679</name>
</gene>
<evidence type="ECO:0000313" key="3">
    <source>
        <dbReference type="EMBL" id="MDR6412244.1"/>
    </source>
</evidence>
<feature type="domain" description="Schlafen AlbA-2" evidence="2">
    <location>
        <begin position="45"/>
        <end position="152"/>
    </location>
</feature>
<name>A0ABU1LZR2_9BURK</name>
<accession>A0ABU1LZR2</accession>
<evidence type="ECO:0000256" key="1">
    <source>
        <dbReference type="SAM" id="MobiDB-lite"/>
    </source>
</evidence>
<comment type="caution">
    <text evidence="3">The sequence shown here is derived from an EMBL/GenBank/DDBJ whole genome shotgun (WGS) entry which is preliminary data.</text>
</comment>
<dbReference type="EMBL" id="JAVDRP010000016">
    <property type="protein sequence ID" value="MDR6412244.1"/>
    <property type="molecule type" value="Genomic_DNA"/>
</dbReference>
<organism evidence="3 4">
    <name type="scientific">Paraburkholderia terricola</name>
    <dbReference type="NCBI Taxonomy" id="169427"/>
    <lineage>
        <taxon>Bacteria</taxon>
        <taxon>Pseudomonadati</taxon>
        <taxon>Pseudomonadota</taxon>
        <taxon>Betaproteobacteria</taxon>
        <taxon>Burkholderiales</taxon>
        <taxon>Burkholderiaceae</taxon>
        <taxon>Paraburkholderia</taxon>
    </lineage>
</organism>
<dbReference type="Gene3D" id="3.30.950.30">
    <property type="entry name" value="Schlafen, AAA domain"/>
    <property type="match status" value="1"/>
</dbReference>
<dbReference type="Pfam" id="PF04326">
    <property type="entry name" value="SLFN_AlbA_2"/>
    <property type="match status" value="1"/>
</dbReference>
<sequence length="399" mass="42710">MIPRARPDPVIETGPGPAALTGHPVRERRMRDDQRDWPAGRDARTELAKDVCAFANAPGGDLVLGMREEGGAAAGIVPLRFADLDADLPALTSTLRDLPGPRVSGGPHAHPVPLAAGGHVIVLRVAPGPAAPHRVTRDNHFYARTPVGKEPMDIHGIRHAFAASASLAQQVQAFRDDALARIVRHEGPAPDLALPACICHVVPVAAVTRPEGHDIDALRAAAAPLQTASPGRRALGQPRINLHGVLCIGDRNEDEEQTAYAQLDRDGCVELVGGALLRRGWAQRNDEELWVVYPELYEVPLVRYGLRAIADTLAVLEVPAPAYLLLGWLFAPGTWIGYEVAQHRAAFPSLPTHLTQLTAPPVYLEDFGADPLTVLRPAFDVLWNAVGIAHTPTDLATGA</sequence>
<protein>
    <recommendedName>
        <fullName evidence="2">Schlafen AlbA-2 domain-containing protein</fullName>
    </recommendedName>
</protein>
<proteinExistence type="predicted"/>
<evidence type="ECO:0000259" key="2">
    <source>
        <dbReference type="Pfam" id="PF04326"/>
    </source>
</evidence>
<dbReference type="RefSeq" id="WP_310126060.1">
    <property type="nucleotide sequence ID" value="NZ_JAVDRP010000016.1"/>
</dbReference>
<evidence type="ECO:0000313" key="4">
    <source>
        <dbReference type="Proteomes" id="UP001264340"/>
    </source>
</evidence>